<evidence type="ECO:0000313" key="2">
    <source>
        <dbReference type="Proteomes" id="UP000475862"/>
    </source>
</evidence>
<gene>
    <name evidence="1" type="ORF">AGLY_007312</name>
</gene>
<accession>A0A6G0TPA4</accession>
<dbReference type="EMBL" id="VYZN01000023">
    <property type="protein sequence ID" value="KAE9536523.1"/>
    <property type="molecule type" value="Genomic_DNA"/>
</dbReference>
<evidence type="ECO:0000313" key="1">
    <source>
        <dbReference type="EMBL" id="KAE9536523.1"/>
    </source>
</evidence>
<name>A0A6G0TPA4_APHGL</name>
<dbReference type="AlphaFoldDB" id="A0A6G0TPA4"/>
<proteinExistence type="predicted"/>
<dbReference type="Proteomes" id="UP000475862">
    <property type="component" value="Unassembled WGS sequence"/>
</dbReference>
<comment type="caution">
    <text evidence="1">The sequence shown here is derived from an EMBL/GenBank/DDBJ whole genome shotgun (WGS) entry which is preliminary data.</text>
</comment>
<sequence length="319" mass="36356">MFSYKIHKSQYFTYILLIYVHQYHVDVLSCYVETRIYYLLLLSFFQLSHVHGKLYFPLLNKKKILEFCLTTDLGTGFFEPFDLTKVFVEAQDLTTLGFSIGKFGLSLSNFSLHNLTDIGCQNKTAFSDALRILALLSSKLEYKTGSNFSASQVHSSDRSVTELFLKASKIYFQLNFQLHNLSYYILTFESPSAFNMPDEPMAIAINSTKLMALAQRRAFESLILYVNKKCIPILQSFPYFTQFISYEFSFSNYTLFTFQSLSENSFIRVSVIRGVMSTLGTKSRTLTSLSGISSSLDDSVDPLTIFPRIGFGGTSSCRF</sequence>
<reference evidence="1 2" key="1">
    <citation type="submission" date="2019-08" db="EMBL/GenBank/DDBJ databases">
        <title>The genome of the soybean aphid Biotype 1, its phylome, world population structure and adaptation to the North American continent.</title>
        <authorList>
            <person name="Giordano R."/>
            <person name="Donthu R.K."/>
            <person name="Hernandez A.G."/>
            <person name="Wright C.L."/>
            <person name="Zimin A.V."/>
        </authorList>
    </citation>
    <scope>NUCLEOTIDE SEQUENCE [LARGE SCALE GENOMIC DNA]</scope>
    <source>
        <tissue evidence="1">Whole aphids</tissue>
    </source>
</reference>
<keyword evidence="2" id="KW-1185">Reference proteome</keyword>
<protein>
    <submittedName>
        <fullName evidence="1">Uncharacterized protein</fullName>
    </submittedName>
</protein>
<organism evidence="1 2">
    <name type="scientific">Aphis glycines</name>
    <name type="common">Soybean aphid</name>
    <dbReference type="NCBI Taxonomy" id="307491"/>
    <lineage>
        <taxon>Eukaryota</taxon>
        <taxon>Metazoa</taxon>
        <taxon>Ecdysozoa</taxon>
        <taxon>Arthropoda</taxon>
        <taxon>Hexapoda</taxon>
        <taxon>Insecta</taxon>
        <taxon>Pterygota</taxon>
        <taxon>Neoptera</taxon>
        <taxon>Paraneoptera</taxon>
        <taxon>Hemiptera</taxon>
        <taxon>Sternorrhyncha</taxon>
        <taxon>Aphidomorpha</taxon>
        <taxon>Aphidoidea</taxon>
        <taxon>Aphididae</taxon>
        <taxon>Aphidini</taxon>
        <taxon>Aphis</taxon>
        <taxon>Aphis</taxon>
    </lineage>
</organism>